<dbReference type="GO" id="GO:1904262">
    <property type="term" value="P:negative regulation of TORC1 signaling"/>
    <property type="evidence" value="ECO:0007669"/>
    <property type="project" value="TreeGrafter"/>
</dbReference>
<protein>
    <submittedName>
        <fullName evidence="4">Sestrin-like protein isoform X1</fullName>
    </submittedName>
</protein>
<dbReference type="GO" id="GO:1901031">
    <property type="term" value="P:regulation of response to reactive oxygen species"/>
    <property type="evidence" value="ECO:0007669"/>
    <property type="project" value="InterPro"/>
</dbReference>
<dbReference type="GO" id="GO:0016684">
    <property type="term" value="F:oxidoreductase activity, acting on peroxide as acceptor"/>
    <property type="evidence" value="ECO:0007669"/>
    <property type="project" value="TreeGrafter"/>
</dbReference>
<comment type="similarity">
    <text evidence="2">Belongs to the sestrin family.</text>
</comment>
<dbReference type="GO" id="GO:0070728">
    <property type="term" value="F:L-leucine binding"/>
    <property type="evidence" value="ECO:0007669"/>
    <property type="project" value="TreeGrafter"/>
</dbReference>
<comment type="subcellular location">
    <subcellularLocation>
        <location evidence="1">Cytoplasm</location>
    </subcellularLocation>
</comment>
<dbReference type="GO" id="GO:1990253">
    <property type="term" value="P:cellular response to leucine starvation"/>
    <property type="evidence" value="ECO:0007669"/>
    <property type="project" value="TreeGrafter"/>
</dbReference>
<evidence type="ECO:0000256" key="3">
    <source>
        <dbReference type="ARBA" id="ARBA00022490"/>
    </source>
</evidence>
<dbReference type="SUPFAM" id="SSF69118">
    <property type="entry name" value="AhpD-like"/>
    <property type="match status" value="1"/>
</dbReference>
<dbReference type="GO" id="GO:0071233">
    <property type="term" value="P:cellular response to L-leucine"/>
    <property type="evidence" value="ECO:0007669"/>
    <property type="project" value="TreeGrafter"/>
</dbReference>
<evidence type="ECO:0000256" key="2">
    <source>
        <dbReference type="ARBA" id="ARBA00008350"/>
    </source>
</evidence>
<keyword evidence="5" id="KW-1185">Reference proteome</keyword>
<dbReference type="PANTHER" id="PTHR12474:SF0">
    <property type="entry name" value="SESTRIN HOMOLOG"/>
    <property type="match status" value="1"/>
</dbReference>
<dbReference type="Proteomes" id="UP001165289">
    <property type="component" value="Unassembled WGS sequence"/>
</dbReference>
<reference evidence="4 5" key="1">
    <citation type="journal article" date="2023" name="BMC Biol.">
        <title>The compact genome of the sponge Oopsacas minuta (Hexactinellida) is lacking key metazoan core genes.</title>
        <authorList>
            <person name="Santini S."/>
            <person name="Schenkelaars Q."/>
            <person name="Jourda C."/>
            <person name="Duchesne M."/>
            <person name="Belahbib H."/>
            <person name="Rocher C."/>
            <person name="Selva M."/>
            <person name="Riesgo A."/>
            <person name="Vervoort M."/>
            <person name="Leys S.P."/>
            <person name="Kodjabachian L."/>
            <person name="Le Bivic A."/>
            <person name="Borchiellini C."/>
            <person name="Claverie J.M."/>
            <person name="Renard E."/>
        </authorList>
    </citation>
    <scope>NUCLEOTIDE SEQUENCE [LARGE SCALE GENOMIC DNA]</scope>
    <source>
        <strain evidence="4">SPO-2</strain>
    </source>
</reference>
<dbReference type="InterPro" id="IPR029032">
    <property type="entry name" value="AhpD-like"/>
</dbReference>
<dbReference type="Gene3D" id="1.20.1290.10">
    <property type="entry name" value="AhpD-like"/>
    <property type="match status" value="1"/>
</dbReference>
<dbReference type="Pfam" id="PF04636">
    <property type="entry name" value="PA26"/>
    <property type="match status" value="1"/>
</dbReference>
<evidence type="ECO:0000313" key="5">
    <source>
        <dbReference type="Proteomes" id="UP001165289"/>
    </source>
</evidence>
<evidence type="ECO:0000313" key="4">
    <source>
        <dbReference type="EMBL" id="KAI6652524.1"/>
    </source>
</evidence>
<comment type="caution">
    <text evidence="4">The sequence shown here is derived from an EMBL/GenBank/DDBJ whole genome shotgun (WGS) entry which is preliminary data.</text>
</comment>
<gene>
    <name evidence="4" type="ORF">LOD99_4309</name>
</gene>
<proteinExistence type="inferred from homology"/>
<name>A0AAV7JVL6_9METZ</name>
<dbReference type="AlphaFoldDB" id="A0AAV7JVL6"/>
<dbReference type="PANTHER" id="PTHR12474">
    <property type="entry name" value="P53 REGULATED PA26 NUCLEAR PROTEIN SESTRIN"/>
    <property type="match status" value="1"/>
</dbReference>
<dbReference type="GO" id="GO:0016239">
    <property type="term" value="P:positive regulation of macroautophagy"/>
    <property type="evidence" value="ECO:0007669"/>
    <property type="project" value="TreeGrafter"/>
</dbReference>
<dbReference type="InterPro" id="IPR006730">
    <property type="entry name" value="Sestrin"/>
</dbReference>
<dbReference type="GO" id="GO:0005737">
    <property type="term" value="C:cytoplasm"/>
    <property type="evidence" value="ECO:0007669"/>
    <property type="project" value="UniProtKB-SubCell"/>
</dbReference>
<accession>A0AAV7JVL6</accession>
<keyword evidence="3" id="KW-0963">Cytoplasm</keyword>
<organism evidence="4 5">
    <name type="scientific">Oopsacas minuta</name>
    <dbReference type="NCBI Taxonomy" id="111878"/>
    <lineage>
        <taxon>Eukaryota</taxon>
        <taxon>Metazoa</taxon>
        <taxon>Porifera</taxon>
        <taxon>Hexactinellida</taxon>
        <taxon>Hexasterophora</taxon>
        <taxon>Lyssacinosida</taxon>
        <taxon>Leucopsacidae</taxon>
        <taxon>Oopsacas</taxon>
    </lineage>
</organism>
<dbReference type="EMBL" id="JAKMXF010000298">
    <property type="protein sequence ID" value="KAI6652524.1"/>
    <property type="molecule type" value="Genomic_DNA"/>
</dbReference>
<dbReference type="GO" id="GO:0005634">
    <property type="term" value="C:nucleus"/>
    <property type="evidence" value="ECO:0007669"/>
    <property type="project" value="InterPro"/>
</dbReference>
<evidence type="ECO:0000256" key="1">
    <source>
        <dbReference type="ARBA" id="ARBA00004496"/>
    </source>
</evidence>
<sequence>MQTMNQDQLTSLLSSMQPTRNSKLDSLFALMQALPKAETADEKERLFAEAHDKFLPELSTMLYRLKNSNYDKSLEEIKKVLESKYMIPTREYDQPSNFFQDTKHDTITQGTHASDSLDPYDFFLDAFDMESRVSNLVYMLGYHPKFLSIFLEAHKRIMYGNSVLSQSWRHYIAIMAAASQGCLYLVTLEELNFLNCKGPVLWLEGLENIPTKLKKLQEVNRILVSAPWKLEKKHITQLVDDPVAENRWSFQQIVHAFLILSRYHSLSQLALGCGIKIESDHPLSKESVITSKSIWISKAFPDMNVAENLVANLKKIDSEINCHETDVEKEFINLATRDPIKPPPELLVPHPYLRRYLCEKCLLREEFTPEEGINDELICRASEYNWLEHGYTLLQNMCQDSTEKIVDDEFQIGDDLTYGKVGPVACDNTQEIRVGLKRYTQCLLGHFYEDYKYKNITELLKDFRLPIKLITYYPFLFTRADFERLNPFEYTEKIHINIIMMEGRQKAELLYALRPYREYS</sequence>